<proteinExistence type="predicted"/>
<evidence type="ECO:0008006" key="5">
    <source>
        <dbReference type="Google" id="ProtNLM"/>
    </source>
</evidence>
<feature type="transmembrane region" description="Helical" evidence="2">
    <location>
        <begin position="136"/>
        <end position="159"/>
    </location>
</feature>
<organism evidence="3 4">
    <name type="scientific">Streptomyces albipurpureus</name>
    <dbReference type="NCBI Taxonomy" id="2897419"/>
    <lineage>
        <taxon>Bacteria</taxon>
        <taxon>Bacillati</taxon>
        <taxon>Actinomycetota</taxon>
        <taxon>Actinomycetes</taxon>
        <taxon>Kitasatosporales</taxon>
        <taxon>Streptomycetaceae</taxon>
        <taxon>Streptomyces</taxon>
    </lineage>
</organism>
<keyword evidence="2" id="KW-0812">Transmembrane</keyword>
<keyword evidence="2" id="KW-1133">Transmembrane helix</keyword>
<keyword evidence="2" id="KW-0472">Membrane</keyword>
<evidence type="ECO:0000313" key="4">
    <source>
        <dbReference type="Proteomes" id="UP001431429"/>
    </source>
</evidence>
<dbReference type="EMBL" id="JAMQAW010000006">
    <property type="protein sequence ID" value="MCM2387749.1"/>
    <property type="molecule type" value="Genomic_DNA"/>
</dbReference>
<dbReference type="Proteomes" id="UP001431429">
    <property type="component" value="Unassembled WGS sequence"/>
</dbReference>
<evidence type="ECO:0000256" key="2">
    <source>
        <dbReference type="SAM" id="Phobius"/>
    </source>
</evidence>
<gene>
    <name evidence="3" type="ORF">NBG84_05400</name>
</gene>
<feature type="region of interest" description="Disordered" evidence="1">
    <location>
        <begin position="1"/>
        <end position="77"/>
    </location>
</feature>
<accession>A0ABT0UH35</accession>
<protein>
    <recommendedName>
        <fullName evidence="5">Integral membrane protein</fullName>
    </recommendedName>
</protein>
<comment type="caution">
    <text evidence="3">The sequence shown here is derived from an EMBL/GenBank/DDBJ whole genome shotgun (WGS) entry which is preliminary data.</text>
</comment>
<evidence type="ECO:0000256" key="1">
    <source>
        <dbReference type="SAM" id="MobiDB-lite"/>
    </source>
</evidence>
<evidence type="ECO:0000313" key="3">
    <source>
        <dbReference type="EMBL" id="MCM2387749.1"/>
    </source>
</evidence>
<dbReference type="RefSeq" id="WP_250918111.1">
    <property type="nucleotide sequence ID" value="NZ_JAMQAW010000006.1"/>
</dbReference>
<keyword evidence="4" id="KW-1185">Reference proteome</keyword>
<reference evidence="3" key="1">
    <citation type="submission" date="2022-06" db="EMBL/GenBank/DDBJ databases">
        <title>Genome public.</title>
        <authorList>
            <person name="Sun Q."/>
        </authorList>
    </citation>
    <scope>NUCLEOTIDE SEQUENCE</scope>
    <source>
        <strain evidence="3">CWNU-1</strain>
    </source>
</reference>
<feature type="compositionally biased region" description="Acidic residues" evidence="1">
    <location>
        <begin position="56"/>
        <end position="73"/>
    </location>
</feature>
<name>A0ABT0UH35_9ACTN</name>
<sequence>MNPTDTDKTDGTPAAQPTDGKPAEQSTQEPASPETQTATSLDKSAPADQDGTAADVDAEVDSDAGDHDEDDEQGVAGSSGLLSAAAGMVATGLGVVGLSGGWAGRVAAERQTLLGQIKTPQDATMADRISALYSDAWHTTALFNGMFALLAVVIGAAVLTRPGKPTWVRAFGLAGAVLGGIGLLISIGMYFDLILPTPEAGS</sequence>
<feature type="compositionally biased region" description="Polar residues" evidence="1">
    <location>
        <begin position="24"/>
        <end position="42"/>
    </location>
</feature>
<feature type="compositionally biased region" description="Basic and acidic residues" evidence="1">
    <location>
        <begin position="1"/>
        <end position="10"/>
    </location>
</feature>
<feature type="transmembrane region" description="Helical" evidence="2">
    <location>
        <begin position="171"/>
        <end position="191"/>
    </location>
</feature>